<comment type="similarity">
    <text evidence="1">Belongs to the FLZ family.</text>
</comment>
<keyword evidence="6" id="KW-1185">Reference proteome</keyword>
<dbReference type="Pfam" id="PF04570">
    <property type="entry name" value="zf-FLZ"/>
    <property type="match status" value="1"/>
</dbReference>
<keyword evidence="2" id="KW-0479">Metal-binding</keyword>
<organism evidence="5 6">
    <name type="scientific">Miscanthus lutarioriparius</name>
    <dbReference type="NCBI Taxonomy" id="422564"/>
    <lineage>
        <taxon>Eukaryota</taxon>
        <taxon>Viridiplantae</taxon>
        <taxon>Streptophyta</taxon>
        <taxon>Embryophyta</taxon>
        <taxon>Tracheophyta</taxon>
        <taxon>Spermatophyta</taxon>
        <taxon>Magnoliopsida</taxon>
        <taxon>Liliopsida</taxon>
        <taxon>Poales</taxon>
        <taxon>Poaceae</taxon>
        <taxon>PACMAD clade</taxon>
        <taxon>Panicoideae</taxon>
        <taxon>Andropogonodae</taxon>
        <taxon>Andropogoneae</taxon>
        <taxon>Saccharinae</taxon>
        <taxon>Miscanthus</taxon>
    </lineage>
</organism>
<gene>
    <name evidence="5" type="ORF">NCGR_LOCUS6020</name>
</gene>
<dbReference type="AlphaFoldDB" id="A0A811MSR7"/>
<evidence type="ECO:0000256" key="3">
    <source>
        <dbReference type="PROSITE-ProRule" id="PRU01131"/>
    </source>
</evidence>
<feature type="zinc finger region" description="FLZ-type" evidence="3">
    <location>
        <begin position="59"/>
        <end position="114"/>
    </location>
</feature>
<evidence type="ECO:0000313" key="5">
    <source>
        <dbReference type="EMBL" id="CAD6209878.1"/>
    </source>
</evidence>
<proteinExistence type="inferred from homology"/>
<dbReference type="GO" id="GO:0046872">
    <property type="term" value="F:metal ion binding"/>
    <property type="evidence" value="ECO:0007669"/>
    <property type="project" value="UniProtKB-KW"/>
</dbReference>
<name>A0A811MSR7_9POAL</name>
<dbReference type="OrthoDB" id="1927223at2759"/>
<dbReference type="InterPro" id="IPR007650">
    <property type="entry name" value="Zf-FLZ_dom"/>
</dbReference>
<evidence type="ECO:0000256" key="1">
    <source>
        <dbReference type="ARBA" id="ARBA00009374"/>
    </source>
</evidence>
<dbReference type="EMBL" id="CAJGYO010000002">
    <property type="protein sequence ID" value="CAD6209878.1"/>
    <property type="molecule type" value="Genomic_DNA"/>
</dbReference>
<protein>
    <recommendedName>
        <fullName evidence="4">FLZ-type domain-containing protein</fullName>
    </recommendedName>
</protein>
<evidence type="ECO:0000259" key="4">
    <source>
        <dbReference type="PROSITE" id="PS51795"/>
    </source>
</evidence>
<dbReference type="Proteomes" id="UP000604825">
    <property type="component" value="Unassembled WGS sequence"/>
</dbReference>
<reference evidence="5" key="1">
    <citation type="submission" date="2020-10" db="EMBL/GenBank/DDBJ databases">
        <authorList>
            <person name="Han B."/>
            <person name="Lu T."/>
            <person name="Zhao Q."/>
            <person name="Huang X."/>
            <person name="Zhao Y."/>
        </authorList>
    </citation>
    <scope>NUCLEOTIDE SEQUENCE</scope>
</reference>
<dbReference type="PROSITE" id="PS51795">
    <property type="entry name" value="ZF_FLZ"/>
    <property type="match status" value="1"/>
</dbReference>
<evidence type="ECO:0000313" key="6">
    <source>
        <dbReference type="Proteomes" id="UP000604825"/>
    </source>
</evidence>
<sequence length="114" mass="12331">MAASGGELLVGLRLIIQPSPRKQLPTVLRKSAVRIPPASTSTSAAKCHDNGGRVFAGLEFLKRCSCCHKDLDATMDVFVYKYLTSGPKGHRVQLSHVGCPRKPNHPVKPPQGVF</sequence>
<accession>A0A811MSR7</accession>
<comment type="caution">
    <text evidence="5">The sequence shown here is derived from an EMBL/GenBank/DDBJ whole genome shotgun (WGS) entry which is preliminary data.</text>
</comment>
<evidence type="ECO:0000256" key="2">
    <source>
        <dbReference type="ARBA" id="ARBA00022723"/>
    </source>
</evidence>
<feature type="domain" description="FLZ-type" evidence="4">
    <location>
        <begin position="59"/>
        <end position="114"/>
    </location>
</feature>